<keyword evidence="5" id="KW-0472">Membrane</keyword>
<evidence type="ECO:0000256" key="2">
    <source>
        <dbReference type="ARBA" id="ARBA00022737"/>
    </source>
</evidence>
<dbReference type="SUPFAM" id="SSF49464">
    <property type="entry name" value="Carboxypeptidase regulatory domain-like"/>
    <property type="match status" value="1"/>
</dbReference>
<dbReference type="InterPro" id="IPR013320">
    <property type="entry name" value="ConA-like_dom_sf"/>
</dbReference>
<comment type="caution">
    <text evidence="8">The sequence shown here is derived from an EMBL/GenBank/DDBJ whole genome shotgun (WGS) entry which is preliminary data.</text>
</comment>
<dbReference type="Gene3D" id="2.60.120.200">
    <property type="match status" value="1"/>
</dbReference>
<evidence type="ECO:0000256" key="5">
    <source>
        <dbReference type="SAM" id="Phobius"/>
    </source>
</evidence>
<keyword evidence="4" id="KW-1015">Disulfide bond</keyword>
<dbReference type="Pfam" id="PF03160">
    <property type="entry name" value="Calx-beta"/>
    <property type="match status" value="6"/>
</dbReference>
<dbReference type="Gene3D" id="2.60.40.2810">
    <property type="match status" value="2"/>
</dbReference>
<evidence type="ECO:0000256" key="4">
    <source>
        <dbReference type="ARBA" id="ARBA00023157"/>
    </source>
</evidence>
<gene>
    <name evidence="8" type="ORF">OKA05_20740</name>
</gene>
<dbReference type="Pfam" id="PF05345">
    <property type="entry name" value="He_PIG"/>
    <property type="match status" value="2"/>
</dbReference>
<dbReference type="Pfam" id="PF07691">
    <property type="entry name" value="PA14"/>
    <property type="match status" value="2"/>
</dbReference>
<keyword evidence="1" id="KW-0732">Signal</keyword>
<dbReference type="Pfam" id="PF13385">
    <property type="entry name" value="Laminin_G_3"/>
    <property type="match status" value="1"/>
</dbReference>
<dbReference type="InterPro" id="IPR026919">
    <property type="entry name" value="ADGRV1"/>
</dbReference>
<dbReference type="InterPro" id="IPR038081">
    <property type="entry name" value="CalX-like_sf"/>
</dbReference>
<evidence type="ECO:0000259" key="7">
    <source>
        <dbReference type="PROSITE" id="PS51820"/>
    </source>
</evidence>
<protein>
    <submittedName>
        <fullName evidence="8">Tandem-95 repeat protein</fullName>
    </submittedName>
</protein>
<dbReference type="Gene3D" id="2.60.40.2030">
    <property type="match status" value="7"/>
</dbReference>
<dbReference type="SMART" id="SM00758">
    <property type="entry name" value="PA14"/>
    <property type="match status" value="2"/>
</dbReference>
<dbReference type="NCBIfam" id="NF012211">
    <property type="entry name" value="tand_rpt_95"/>
    <property type="match status" value="3"/>
</dbReference>
<dbReference type="Pfam" id="PF17892">
    <property type="entry name" value="Cadherin_5"/>
    <property type="match status" value="1"/>
</dbReference>
<accession>A0ABT3GNB7</accession>
<organism evidence="8 9">
    <name type="scientific">Luteolibacter arcticus</name>
    <dbReference type="NCBI Taxonomy" id="1581411"/>
    <lineage>
        <taxon>Bacteria</taxon>
        <taxon>Pseudomonadati</taxon>
        <taxon>Verrucomicrobiota</taxon>
        <taxon>Verrucomicrobiia</taxon>
        <taxon>Verrucomicrobiales</taxon>
        <taxon>Verrucomicrobiaceae</taxon>
        <taxon>Luteolibacter</taxon>
    </lineage>
</organism>
<dbReference type="InterPro" id="IPR008969">
    <property type="entry name" value="CarboxyPept-like_regulatory"/>
</dbReference>
<dbReference type="InterPro" id="IPR006558">
    <property type="entry name" value="LamG-like"/>
</dbReference>
<dbReference type="PANTHER" id="PTHR46682:SF1">
    <property type="entry name" value="ADHESION G-PROTEIN COUPLED RECEPTOR V1"/>
    <property type="match status" value="1"/>
</dbReference>
<evidence type="ECO:0000313" key="9">
    <source>
        <dbReference type="Proteomes" id="UP001320876"/>
    </source>
</evidence>
<dbReference type="Pfam" id="PF18911">
    <property type="entry name" value="PKD_4"/>
    <property type="match status" value="1"/>
</dbReference>
<reference evidence="8 9" key="1">
    <citation type="submission" date="2022-10" db="EMBL/GenBank/DDBJ databases">
        <title>Luteolibacter arcticus strain CCTCC AB 2014275, whole genome shotgun sequencing project.</title>
        <authorList>
            <person name="Zhao G."/>
            <person name="Shen L."/>
        </authorList>
    </citation>
    <scope>NUCLEOTIDE SEQUENCE [LARGE SCALE GENOMIC DNA]</scope>
    <source>
        <strain evidence="8 9">CCTCC AB 2014275</strain>
    </source>
</reference>
<dbReference type="InterPro" id="IPR035986">
    <property type="entry name" value="PKD_dom_sf"/>
</dbReference>
<sequence length="3233" mass="332053">MKTCRNLFILSGITLSIITGFILWPQLDIPIQTAARSAPGGQNREIKRLQRFSAVDTGTAEVAGEAQPFSATAIALEPLPVPDFATIDAFDGWVARWKEATPGERAAMTVEGARLAAARRPQFKVLIEVDPRLALERAVPRVVRQDLPEEIVVQLEEPVSAKGDFSVYGGRPAPGTRYRADQLTLRYFEAGGVNFKARVFGAIKNLGSRPGVPLQGVAIDREMAVAENAVRRLESGERIPAGTVVEETCPISGETSASVSAGEEVTTEAPVVEVAGRVLTFCEDPHAAVLEEQFRSWLEASGTGGAGFFTDNFPGTAARAIGNLRCLYIRATYQDQVAAPNTEEEAYNDMRNSARFFLENSYGKLTTTTTVTSLVTLPQTMAWYKAKDAEVDGLGLVHTDSRNAARALGYDSDFYDCIIVRINGGPRLEGYSWGGGTPANRVWITWGGMDVINHEAGHAFGRSHARFWQTDDGTGYGNGTSQDYGNPFDIMGGSEGFTAHYNTISKRALGWLPPEYIHEPKTSGTYRLHAYDQPRLEEGKRYALTVAKDSFRKYNLEYHPARGGLLTDSALVLYDGASGNNAGDLLDTTPDTPYVVGDNAGKLDASIALGRTFSDLEADMHFTVVASNATTPSSIDVVYLRGPFPGNSAPALALNTTATNIAVNGSVTFTAVANDADGDMLAYHWEFDDGVSAANSSQITRTFAAAAQVTAMVTVSDMKGGTTRRHMVINVGAHGRQTVTGNITLAGQPMANVRVSITSGKFAYTDAAGNYALAGVTTGNQTLTAKFNGHTLTPSAFANPLNVVAGNNTANWTAAASSVFVTLATTADATEGGANGTFTLTRSGSTAAALVVRVSPAGGTAAKPADYGFAPDYTNDGNYRTFTIPAGQASLAIAVAAVNDAAQEGPETISLQLASNGSYLLNSASSAVMTVNDNDTALPQVAVISNDPYATEFPADTGSFTFTRTGSTAAALNLAMGWTGTATSAADYAALPAVVAIPAGQASFTLAVVPLNDVAIEAPETIIATISTNAAYVRDTARTSATVTLSDDDAAVVTVSVPDAAASEAGPDSGLFLIHRSGSTVAPLKVYYGVHGTAHHGTDYGALNGEVIIPAGASSAPVVIAPNDDAHAEPSESVILAVTTFNNGYSLGPVFQGTLAISDNADLPVVSVRVGTVGVEGGVNPTVTFRAVGRGAGNVVVNYAVSGTATSGTDFPALAGSVSIPVNGPNDVAVTIPITNDAVAEPSETVVITLTPGAAYRIYNDASAEAIIHDNDSGERVTVSTWNQTPAESGAVQGSYYFSRTGTAGNLTVNYATAGTAINGTDYANLTGSVIIPDGQSGVDVAMVPTDDNASEGTETVTLTVLAGAGYGAGRPASATYEIIDSESPALTVGFQAARMDVSETDAAGEYRDIPVTLSAASADIVTVQYAAGAGSASGDDVDWSFVTPGNVPISSGTLTFAPGVTAGNIRVRVKNDGLREPVETVALVLRAPRFASLGNARQTLLVFDDEPSAVVLEERWNGAAVYTNQSWNAATPNYFGTLSSLTPATDVASDYSRRLIGQIVAPVTGNYQFWIASDDASRLYLSTTSLAANRVQIASVANWTNFQEWTKYVSQVSVNIPLVAGQSYYVEVQHQEGGGTDHVSVAWQGPGFARTPVTFATPESAMPRFVRLAAAATSRSEAEGGEPLLMAMLDRPAGSTPVTVDFTVGGTATAGSDFTLAPGTLVFAAGEQVKHLPLAILADSSGEAPEAIVVSLANPTGASLTSPATHVVTVLDAEAPAVGTQYVTASSSMGAGTVVATAGATPAAGRMVTGWSIVAGNTGGAFAINAAGQISLALPAALPNPGGVVLVVRAIDDAGSPGDGLVHIACNAAQGVVEQRWNGRSVFDFEMWDGTPSFSGALATFTSGLGVADNYSRRLTGYLKPEVSGDYTFWVAGDDDCRLNLSSDSSPLNKSRICGVSGSTNFQSWDLQTGQKSGVITLQAGKVYWLEAHQREGGGGDHVSVAWQGPGIARQAIPAAVIFPNVAGLDFDSPPRPPTIVLTSPASGAAFETVDDIALTANIAGGSPAVTAVEFYRGSTLIGSDASAPYAVTWTNPIAGNHALTAKAIFSGGGASSSAATVTVTNSDPAADPDGDGFTTGLELALGTDPQSSASQPPAIYAALRAWWKFNESDGTLADDSTGRPQDGVVTGATWNPGITGNALAFNGVDDGVLMGSAPALTGPGDFTVSAWVNVAPGSSGGTIIQQREPGGSGYLGQYALNVNPAGTVSFYVYGASGYQFNLITVGTIKDDRWHLISGSRQGVNGAIHIDGISAATGSASATLMPLESHAVSVGYDNRDNNKRFNGVIDDVKIHERILSAGELKAARDALVPNSAPVFTAASPSANATEDIAFIGQLAATDVDFGDSLTYSKIAGAAWLQIAQNGGLSGTPDNSHVGPNNATVRVTDAAGLFSDATLTVTVANVNDLPLASDDGSAGTPFVTIAEDATSSPIAVLANDSDVDLDPLTVTAASSPDGAVAINSGTTLSFTPAANFNGPTMIAYTISDGQGGTANATVFMSVTPVNDLPTITAVANQTTNEDTATSAIAFTIDDVETAPASLTVTRATSNTTLLPLANVVLGGSGSSRTVTLTPAANQTGASTITLTLSDGASSANRSFVVTVNPVNDQPLAVQDGSAGSPFVTIAEDITSSPIAVLANDSDVDLDPLTVTAASSPDGAVAINSGTTLSFTPATNFNGPTTIDYTISDGQGGTSSATVHVSVTPVNDLPVIGTVTADEQAISGDAYDSSFAVVSDADGDIVSFTKTSGPAWLVVSSQGGALSGSPAEADEGTSIVVVRATDPGGAWAEASFDLTVIVRRSLAVNFWNTAVATTGVAIGQNTNALNTAVAVSGPVVWNNQAINDAGNGALANGRGTGTYSGVTVNSFSSVPYQQGSSSLAGNDASQAVFRYYLDDSDGEGSYAGGDSTGASIHLTGLGQFLDANAATTYTLTLLFNADTTSTTAPFRTATVRSGVPAAPSAGAIGNLSFLGTIAPTLLGDGKQPLPAVGTSTTGKRGWGRLTGLSAGSITIAIPARSGSTRGSVSGFILTPTGGSLPLTQDGYLQWAATRFGEAAGDPDTGGEEADPNGDGVANLLAYAMGIDPLGTVAPGATAAQRGRIELGKGSGTFHFDYQRDMNATGVNLAIEQSADLAETTAWVPAEVVEEILSEAVGIRTIRATYTPTSGDTLRFFRLRASR</sequence>
<dbReference type="InterPro" id="IPR037524">
    <property type="entry name" value="PA14/GLEYA"/>
</dbReference>
<dbReference type="InterPro" id="IPR013783">
    <property type="entry name" value="Ig-like_fold"/>
</dbReference>
<dbReference type="Gene3D" id="2.60.40.10">
    <property type="entry name" value="Immunoglobulins"/>
    <property type="match status" value="5"/>
</dbReference>
<feature type="domain" description="PA14" evidence="7">
    <location>
        <begin position="1494"/>
        <end position="1658"/>
    </location>
</feature>
<dbReference type="SUPFAM" id="SSF49313">
    <property type="entry name" value="Cadherin-like"/>
    <property type="match status" value="2"/>
</dbReference>
<dbReference type="PANTHER" id="PTHR46682">
    <property type="entry name" value="ADHESION G-PROTEIN COUPLED RECEPTOR V1"/>
    <property type="match status" value="1"/>
</dbReference>
<feature type="domain" description="PKD" evidence="6">
    <location>
        <begin position="650"/>
        <end position="731"/>
    </location>
</feature>
<dbReference type="InterPro" id="IPR015919">
    <property type="entry name" value="Cadherin-like_sf"/>
</dbReference>
<dbReference type="InterPro" id="IPR000601">
    <property type="entry name" value="PKD_dom"/>
</dbReference>
<keyword evidence="5" id="KW-0812">Transmembrane</keyword>
<feature type="domain" description="PA14" evidence="7">
    <location>
        <begin position="1868"/>
        <end position="2018"/>
    </location>
</feature>
<dbReference type="SUPFAM" id="SSF141072">
    <property type="entry name" value="CalX-like"/>
    <property type="match status" value="7"/>
</dbReference>
<dbReference type="SMART" id="SM00736">
    <property type="entry name" value="CADG"/>
    <property type="match status" value="2"/>
</dbReference>
<evidence type="ECO:0000313" key="8">
    <source>
        <dbReference type="EMBL" id="MCW1925002.1"/>
    </source>
</evidence>
<evidence type="ECO:0000256" key="1">
    <source>
        <dbReference type="ARBA" id="ARBA00022729"/>
    </source>
</evidence>
<dbReference type="Proteomes" id="UP001320876">
    <property type="component" value="Unassembled WGS sequence"/>
</dbReference>
<evidence type="ECO:0000259" key="6">
    <source>
        <dbReference type="PROSITE" id="PS50093"/>
    </source>
</evidence>
<keyword evidence="3" id="KW-0106">Calcium</keyword>
<dbReference type="RefSeq" id="WP_264489110.1">
    <property type="nucleotide sequence ID" value="NZ_JAPDDT010000011.1"/>
</dbReference>
<dbReference type="InterPro" id="IPR041690">
    <property type="entry name" value="Cadherin_5"/>
</dbReference>
<dbReference type="SUPFAM" id="SSF49299">
    <property type="entry name" value="PKD domain"/>
    <property type="match status" value="1"/>
</dbReference>
<name>A0ABT3GNB7_9BACT</name>
<dbReference type="PROSITE" id="PS50093">
    <property type="entry name" value="PKD"/>
    <property type="match status" value="1"/>
</dbReference>
<dbReference type="SUPFAM" id="SSF49899">
    <property type="entry name" value="Concanavalin A-like lectins/glucanases"/>
    <property type="match status" value="1"/>
</dbReference>
<dbReference type="SMART" id="SM00237">
    <property type="entry name" value="Calx_beta"/>
    <property type="match status" value="4"/>
</dbReference>
<proteinExistence type="predicted"/>
<dbReference type="InterPro" id="IPR011658">
    <property type="entry name" value="PA14_dom"/>
</dbReference>
<keyword evidence="5" id="KW-1133">Transmembrane helix</keyword>
<dbReference type="Gene3D" id="2.60.120.1560">
    <property type="match status" value="2"/>
</dbReference>
<dbReference type="InterPro" id="IPR003644">
    <property type="entry name" value="Calx_beta"/>
</dbReference>
<dbReference type="Pfam" id="PF17957">
    <property type="entry name" value="Big_7"/>
    <property type="match status" value="1"/>
</dbReference>
<keyword evidence="9" id="KW-1185">Reference proteome</keyword>
<keyword evidence="2" id="KW-0677">Repeat</keyword>
<dbReference type="EMBL" id="JAPDDT010000011">
    <property type="protein sequence ID" value="MCW1925002.1"/>
    <property type="molecule type" value="Genomic_DNA"/>
</dbReference>
<dbReference type="Pfam" id="PF17963">
    <property type="entry name" value="Big_9"/>
    <property type="match status" value="1"/>
</dbReference>
<dbReference type="InterPro" id="IPR006644">
    <property type="entry name" value="Cadg"/>
</dbReference>
<dbReference type="PROSITE" id="PS51820">
    <property type="entry name" value="PA14"/>
    <property type="match status" value="2"/>
</dbReference>
<evidence type="ECO:0000256" key="3">
    <source>
        <dbReference type="ARBA" id="ARBA00022837"/>
    </source>
</evidence>
<dbReference type="SUPFAM" id="SSF56988">
    <property type="entry name" value="Anthrax protective antigen"/>
    <property type="match status" value="2"/>
</dbReference>
<feature type="transmembrane region" description="Helical" evidence="5">
    <location>
        <begin position="7"/>
        <end position="27"/>
    </location>
</feature>
<dbReference type="SMART" id="SM00560">
    <property type="entry name" value="LamGL"/>
    <property type="match status" value="1"/>
</dbReference>